<comment type="caution">
    <text evidence="1">The sequence shown here is derived from an EMBL/GenBank/DDBJ whole genome shotgun (WGS) entry which is preliminary data.</text>
</comment>
<accession>A0ABT0TB62</accession>
<dbReference type="Proteomes" id="UP001203579">
    <property type="component" value="Unassembled WGS sequence"/>
</dbReference>
<name>A0ABT0TB62_9CORY</name>
<keyword evidence="2" id="KW-1185">Reference proteome</keyword>
<dbReference type="RefSeq" id="WP_250224474.1">
    <property type="nucleotide sequence ID" value="NZ_JAMFTR010000008.1"/>
</dbReference>
<reference evidence="1 2" key="1">
    <citation type="submission" date="2022-05" db="EMBL/GenBank/DDBJ databases">
        <title>Corynebacterium sp. B5-R-101 sp. nov., isolated from human feces.</title>
        <authorList>
            <person name="Shamsuzzaman M."/>
            <person name="Dahal R.H."/>
        </authorList>
    </citation>
    <scope>NUCLEOTIDE SEQUENCE [LARGE SCALE GENOMIC DNA]</scope>
    <source>
        <strain evidence="1 2">B5-R-101</strain>
    </source>
</reference>
<sequence length="189" mass="20855">MNLWHRRDALLKTIVQSHSDIVHFSDLRQHCSLRDQTPSLLQSDLHWLGQRGFIDTFDSAPGDISTIRAQPLGIDLVEHEISIESASYPSNKRINMESQINFNSGNAINIQGNHNSVNQSNENSLAEQAISALQENGEPEKADQLLELHEKEGAAAAFKQAFSWITDKVLAPSASAALVPVVTKAISMF</sequence>
<evidence type="ECO:0000313" key="1">
    <source>
        <dbReference type="EMBL" id="MCL8494287.1"/>
    </source>
</evidence>
<gene>
    <name evidence="1" type="ORF">M5J06_09140</name>
</gene>
<proteinExistence type="predicted"/>
<evidence type="ECO:0000313" key="2">
    <source>
        <dbReference type="Proteomes" id="UP001203579"/>
    </source>
</evidence>
<organism evidence="1 2">
    <name type="scientific">Corynebacterium intestinale</name>
    <dbReference type="NCBI Taxonomy" id="2943492"/>
    <lineage>
        <taxon>Bacteria</taxon>
        <taxon>Bacillati</taxon>
        <taxon>Actinomycetota</taxon>
        <taxon>Actinomycetes</taxon>
        <taxon>Mycobacteriales</taxon>
        <taxon>Corynebacteriaceae</taxon>
        <taxon>Corynebacterium</taxon>
    </lineage>
</organism>
<dbReference type="EMBL" id="JAMKFF010000008">
    <property type="protein sequence ID" value="MCL8494287.1"/>
    <property type="molecule type" value="Genomic_DNA"/>
</dbReference>
<protein>
    <submittedName>
        <fullName evidence="1">Uncharacterized protein</fullName>
    </submittedName>
</protein>